<comment type="cofactor">
    <cofactor evidence="1">
        <name>Zn(2+)</name>
        <dbReference type="ChEBI" id="CHEBI:29105"/>
    </cofactor>
</comment>
<dbReference type="CDD" id="cd06158">
    <property type="entry name" value="S2P-M50_like_1"/>
    <property type="match status" value="1"/>
</dbReference>
<feature type="transmembrane region" description="Helical" evidence="13">
    <location>
        <begin position="93"/>
        <end position="118"/>
    </location>
</feature>
<dbReference type="InterPro" id="IPR008915">
    <property type="entry name" value="Peptidase_M50"/>
</dbReference>
<evidence type="ECO:0000256" key="10">
    <source>
        <dbReference type="ARBA" id="ARBA00022989"/>
    </source>
</evidence>
<accession>Q6SGF3</accession>
<dbReference type="Pfam" id="PF02163">
    <property type="entry name" value="Peptidase_M50"/>
    <property type="match status" value="1"/>
</dbReference>
<keyword evidence="4" id="KW-1003">Cell membrane</keyword>
<organism evidence="15">
    <name type="scientific">uncultured marine bacterium 560</name>
    <dbReference type="NCBI Taxonomy" id="257395"/>
    <lineage>
        <taxon>Bacteria</taxon>
        <taxon>environmental samples</taxon>
    </lineage>
</organism>
<keyword evidence="9" id="KW-0862">Zinc</keyword>
<evidence type="ECO:0000256" key="1">
    <source>
        <dbReference type="ARBA" id="ARBA00001947"/>
    </source>
</evidence>
<keyword evidence="8" id="KW-0378">Hydrolase</keyword>
<keyword evidence="6 13" id="KW-0812">Transmembrane</keyword>
<evidence type="ECO:0000256" key="12">
    <source>
        <dbReference type="ARBA" id="ARBA00023136"/>
    </source>
</evidence>
<feature type="transmembrane region" description="Helical" evidence="13">
    <location>
        <begin position="50"/>
        <end position="72"/>
    </location>
</feature>
<evidence type="ECO:0000256" key="4">
    <source>
        <dbReference type="ARBA" id="ARBA00022475"/>
    </source>
</evidence>
<feature type="transmembrane region" description="Helical" evidence="13">
    <location>
        <begin position="124"/>
        <end position="145"/>
    </location>
</feature>
<evidence type="ECO:0000256" key="8">
    <source>
        <dbReference type="ARBA" id="ARBA00022801"/>
    </source>
</evidence>
<feature type="transmembrane region" description="Helical" evidence="13">
    <location>
        <begin position="174"/>
        <end position="193"/>
    </location>
</feature>
<keyword evidence="5" id="KW-0645">Protease</keyword>
<dbReference type="InterPro" id="IPR044537">
    <property type="entry name" value="Rip2-like"/>
</dbReference>
<evidence type="ECO:0000313" key="15">
    <source>
        <dbReference type="EMBL" id="AAR37909.1"/>
    </source>
</evidence>
<reference evidence="15" key="1">
    <citation type="submission" date="2003-11" db="EMBL/GenBank/DDBJ databases">
        <authorList>
            <person name="Heidelberg J.F."/>
            <person name="Eisen J.A."/>
            <person name="Nelson W.C."/>
            <person name="DeLong E.F."/>
        </authorList>
    </citation>
    <scope>NUCLEOTIDE SEQUENCE</scope>
</reference>
<sequence>MPDLQTLFIWIIPVLFAITLHEAAHGWVASKFGDHTARMMGRVTLNPVKHIDPVGTILVPAALLIMSTGFIFGWAKPVPINFNALRSPKSGMIWVALAGPGANLIMAIGWLIVAYLAINMNIPILLKMAGAGIFINILLAVFNLLPIPPLDGSRVISALLPNPLAYRYNQLEQYGFFILIGLMFIGGFTYIVWPIVGLVLNWMSILSGLNLFGLMNFIFS</sequence>
<evidence type="ECO:0000256" key="6">
    <source>
        <dbReference type="ARBA" id="ARBA00022692"/>
    </source>
</evidence>
<dbReference type="PANTHER" id="PTHR35864">
    <property type="entry name" value="ZINC METALLOPROTEASE MJ0611-RELATED"/>
    <property type="match status" value="1"/>
</dbReference>
<evidence type="ECO:0000256" key="13">
    <source>
        <dbReference type="SAM" id="Phobius"/>
    </source>
</evidence>
<feature type="transmembrane region" description="Helical" evidence="13">
    <location>
        <begin position="199"/>
        <end position="219"/>
    </location>
</feature>
<name>Q6SGF3_9BACT</name>
<gene>
    <name evidence="15" type="ORF">MBMO_EBAC750-16D01.51</name>
</gene>
<dbReference type="GO" id="GO:0006508">
    <property type="term" value="P:proteolysis"/>
    <property type="evidence" value="ECO:0007669"/>
    <property type="project" value="UniProtKB-KW"/>
</dbReference>
<proteinExistence type="inferred from homology"/>
<evidence type="ECO:0000256" key="2">
    <source>
        <dbReference type="ARBA" id="ARBA00004651"/>
    </source>
</evidence>
<keyword evidence="12 13" id="KW-0472">Membrane</keyword>
<dbReference type="PANTHER" id="PTHR35864:SF1">
    <property type="entry name" value="ZINC METALLOPROTEASE YWHC-RELATED"/>
    <property type="match status" value="1"/>
</dbReference>
<evidence type="ECO:0000256" key="9">
    <source>
        <dbReference type="ARBA" id="ARBA00022833"/>
    </source>
</evidence>
<dbReference type="EMBL" id="AY458642">
    <property type="protein sequence ID" value="AAR37909.1"/>
    <property type="molecule type" value="Genomic_DNA"/>
</dbReference>
<dbReference type="GO" id="GO:0008237">
    <property type="term" value="F:metallopeptidase activity"/>
    <property type="evidence" value="ECO:0007669"/>
    <property type="project" value="UniProtKB-KW"/>
</dbReference>
<evidence type="ECO:0000256" key="5">
    <source>
        <dbReference type="ARBA" id="ARBA00022670"/>
    </source>
</evidence>
<feature type="domain" description="Peptidase M50" evidence="14">
    <location>
        <begin position="130"/>
        <end position="178"/>
    </location>
</feature>
<evidence type="ECO:0000256" key="3">
    <source>
        <dbReference type="ARBA" id="ARBA00007931"/>
    </source>
</evidence>
<dbReference type="GO" id="GO:0005886">
    <property type="term" value="C:plasma membrane"/>
    <property type="evidence" value="ECO:0007669"/>
    <property type="project" value="UniProtKB-SubCell"/>
</dbReference>
<reference evidence="15" key="2">
    <citation type="submission" date="2003-12" db="EMBL/GenBank/DDBJ databases">
        <title>Monterey Bay Coastal Ocean Microbial Observatory environmental clone sequencing.</title>
        <authorList>
            <person name="DeLong E.F."/>
        </authorList>
    </citation>
    <scope>NUCLEOTIDE SEQUENCE</scope>
</reference>
<feature type="transmembrane region" description="Helical" evidence="13">
    <location>
        <begin position="7"/>
        <end position="30"/>
    </location>
</feature>
<dbReference type="AlphaFoldDB" id="Q6SGF3"/>
<evidence type="ECO:0000256" key="7">
    <source>
        <dbReference type="ARBA" id="ARBA00022723"/>
    </source>
</evidence>
<evidence type="ECO:0000259" key="14">
    <source>
        <dbReference type="Pfam" id="PF02163"/>
    </source>
</evidence>
<keyword evidence="10 13" id="KW-1133">Transmembrane helix</keyword>
<dbReference type="GO" id="GO:0046872">
    <property type="term" value="F:metal ion binding"/>
    <property type="evidence" value="ECO:0007669"/>
    <property type="project" value="UniProtKB-KW"/>
</dbReference>
<dbReference type="InterPro" id="IPR052348">
    <property type="entry name" value="Metallopeptidase_M50B"/>
</dbReference>
<comment type="similarity">
    <text evidence="3">Belongs to the peptidase M50B family.</text>
</comment>
<evidence type="ECO:0000256" key="11">
    <source>
        <dbReference type="ARBA" id="ARBA00023049"/>
    </source>
</evidence>
<protein>
    <submittedName>
        <fullName evidence="15">Membrane protein, putative</fullName>
    </submittedName>
</protein>
<keyword evidence="7" id="KW-0479">Metal-binding</keyword>
<comment type="subcellular location">
    <subcellularLocation>
        <location evidence="2">Cell membrane</location>
        <topology evidence="2">Multi-pass membrane protein</topology>
    </subcellularLocation>
</comment>
<keyword evidence="11" id="KW-0482">Metalloprotease</keyword>